<dbReference type="InterPro" id="IPR026983">
    <property type="entry name" value="DHC"/>
</dbReference>
<dbReference type="GO" id="GO:0005858">
    <property type="term" value="C:axonemal dynein complex"/>
    <property type="evidence" value="ECO:0007669"/>
    <property type="project" value="TreeGrafter"/>
</dbReference>
<evidence type="ECO:0000259" key="1">
    <source>
        <dbReference type="Pfam" id="PF18199"/>
    </source>
</evidence>
<evidence type="ECO:0000313" key="2">
    <source>
        <dbReference type="EMBL" id="KMQ94055.1"/>
    </source>
</evidence>
<dbReference type="EMBL" id="LBMM01003029">
    <property type="protein sequence ID" value="KMQ94055.1"/>
    <property type="molecule type" value="Genomic_DNA"/>
</dbReference>
<dbReference type="GO" id="GO:0007018">
    <property type="term" value="P:microtubule-based movement"/>
    <property type="evidence" value="ECO:0007669"/>
    <property type="project" value="InterPro"/>
</dbReference>
<dbReference type="GO" id="GO:0051959">
    <property type="term" value="F:dynein light intermediate chain binding"/>
    <property type="evidence" value="ECO:0007669"/>
    <property type="project" value="InterPro"/>
</dbReference>
<dbReference type="InterPro" id="IPR043160">
    <property type="entry name" value="Dynein_C_barrel"/>
</dbReference>
<reference evidence="2 3" key="1">
    <citation type="submission" date="2015-04" db="EMBL/GenBank/DDBJ databases">
        <title>Lasius niger genome sequencing.</title>
        <authorList>
            <person name="Konorov E.A."/>
            <person name="Nikitin M.A."/>
            <person name="Kirill M.V."/>
            <person name="Chang P."/>
        </authorList>
    </citation>
    <scope>NUCLEOTIDE SEQUENCE [LARGE SCALE GENOMIC DNA]</scope>
    <source>
        <tissue evidence="2">Whole</tissue>
    </source>
</reference>
<comment type="caution">
    <text evidence="2">The sequence shown here is derived from an EMBL/GenBank/DDBJ whole genome shotgun (WGS) entry which is preliminary data.</text>
</comment>
<dbReference type="PANTHER" id="PTHR46532:SF11">
    <property type="entry name" value="DYNEIN AXONEMAL HEAVY CHAIN 12"/>
    <property type="match status" value="1"/>
</dbReference>
<protein>
    <submittedName>
        <fullName evidence="2">Dynein beta ciliary</fullName>
    </submittedName>
</protein>
<dbReference type="Pfam" id="PF18199">
    <property type="entry name" value="Dynein_C"/>
    <property type="match status" value="1"/>
</dbReference>
<evidence type="ECO:0000313" key="3">
    <source>
        <dbReference type="Proteomes" id="UP000036403"/>
    </source>
</evidence>
<organism evidence="2 3">
    <name type="scientific">Lasius niger</name>
    <name type="common">Black garden ant</name>
    <dbReference type="NCBI Taxonomy" id="67767"/>
    <lineage>
        <taxon>Eukaryota</taxon>
        <taxon>Metazoa</taxon>
        <taxon>Ecdysozoa</taxon>
        <taxon>Arthropoda</taxon>
        <taxon>Hexapoda</taxon>
        <taxon>Insecta</taxon>
        <taxon>Pterygota</taxon>
        <taxon>Neoptera</taxon>
        <taxon>Endopterygota</taxon>
        <taxon>Hymenoptera</taxon>
        <taxon>Apocrita</taxon>
        <taxon>Aculeata</taxon>
        <taxon>Formicoidea</taxon>
        <taxon>Formicidae</taxon>
        <taxon>Formicinae</taxon>
        <taxon>Lasius</taxon>
        <taxon>Lasius</taxon>
    </lineage>
</organism>
<gene>
    <name evidence="2" type="ORF">RF55_5810</name>
</gene>
<sequence>MEGARWDVATGVIADCRLKELFFLMPVVFVKAITQDKQETKNIYECPVYRTRMRGSTYVWTFNLKTREKPTKWTLAGVAILLQI</sequence>
<dbReference type="Gene3D" id="3.10.490.20">
    <property type="match status" value="1"/>
</dbReference>
<keyword evidence="3" id="KW-1185">Reference proteome</keyword>
<name>A0A0J7NNH2_LASNI</name>
<dbReference type="PaxDb" id="67767-A0A0J7NNH2"/>
<accession>A0A0J7NNH2</accession>
<dbReference type="AlphaFoldDB" id="A0A0J7NNH2"/>
<proteinExistence type="predicted"/>
<dbReference type="GO" id="GO:0045505">
    <property type="term" value="F:dynein intermediate chain binding"/>
    <property type="evidence" value="ECO:0007669"/>
    <property type="project" value="InterPro"/>
</dbReference>
<feature type="domain" description="Dynein heavy chain C-terminal" evidence="1">
    <location>
        <begin position="1"/>
        <end position="82"/>
    </location>
</feature>
<dbReference type="STRING" id="67767.A0A0J7NNH2"/>
<dbReference type="Proteomes" id="UP000036403">
    <property type="component" value="Unassembled WGS sequence"/>
</dbReference>
<dbReference type="PANTHER" id="PTHR46532">
    <property type="entry name" value="MALE FERTILITY FACTOR KL5"/>
    <property type="match status" value="1"/>
</dbReference>
<dbReference type="OrthoDB" id="447173at2759"/>
<dbReference type="InterPro" id="IPR041228">
    <property type="entry name" value="Dynein_C"/>
</dbReference>